<name>G3BAS3_CANTC</name>
<dbReference type="GO" id="GO:0005829">
    <property type="term" value="C:cytosol"/>
    <property type="evidence" value="ECO:0007669"/>
    <property type="project" value="TreeGrafter"/>
</dbReference>
<dbReference type="HOGENOM" id="CLU_054974_0_2_1"/>
<dbReference type="STRING" id="590646.G3BAS3"/>
<dbReference type="PROSITE" id="PS51273">
    <property type="entry name" value="GATASE_TYPE_1"/>
    <property type="match status" value="1"/>
</dbReference>
<keyword evidence="2" id="KW-0315">Glutamine amidotransferase</keyword>
<dbReference type="OrthoDB" id="92161at2759"/>
<keyword evidence="2" id="KW-0808">Transferase</keyword>
<dbReference type="InterPro" id="IPR044992">
    <property type="entry name" value="ChyE-like"/>
</dbReference>
<evidence type="ECO:0000313" key="3">
    <source>
        <dbReference type="Proteomes" id="UP000000707"/>
    </source>
</evidence>
<dbReference type="PANTHER" id="PTHR42695">
    <property type="entry name" value="GLUTAMINE AMIDOTRANSFERASE YLR126C-RELATED"/>
    <property type="match status" value="1"/>
</dbReference>
<reference evidence="2 3" key="1">
    <citation type="journal article" date="2011" name="Proc. Natl. Acad. Sci. U.S.A.">
        <title>Comparative genomics of xylose-fermenting fungi for enhanced biofuel production.</title>
        <authorList>
            <person name="Wohlbach D.J."/>
            <person name="Kuo A."/>
            <person name="Sato T.K."/>
            <person name="Potts K.M."/>
            <person name="Salamov A.A."/>
            <person name="LaButti K.M."/>
            <person name="Sun H."/>
            <person name="Clum A."/>
            <person name="Pangilinan J.L."/>
            <person name="Lindquist E.A."/>
            <person name="Lucas S."/>
            <person name="Lapidus A."/>
            <person name="Jin M."/>
            <person name="Gunawan C."/>
            <person name="Balan V."/>
            <person name="Dale B.E."/>
            <person name="Jeffries T.W."/>
            <person name="Zinkel R."/>
            <person name="Barry K.W."/>
            <person name="Grigoriev I.V."/>
            <person name="Gasch A.P."/>
        </authorList>
    </citation>
    <scope>NUCLEOTIDE SEQUENCE [LARGE SCALE GENOMIC DNA]</scope>
    <source>
        <strain evidence="3">ATCC 10573 / BCRC 21748 / CBS 615 / JCM 9827 / NBRC 10315 / NRRL Y-1498 / VKM Y-70</strain>
    </source>
</reference>
<dbReference type="SUPFAM" id="SSF52317">
    <property type="entry name" value="Class I glutamine amidotransferase-like"/>
    <property type="match status" value="1"/>
</dbReference>
<dbReference type="GeneID" id="18250835"/>
<dbReference type="Gene3D" id="3.40.50.880">
    <property type="match status" value="1"/>
</dbReference>
<dbReference type="RefSeq" id="XP_006688267.1">
    <property type="nucleotide sequence ID" value="XM_006688204.1"/>
</dbReference>
<feature type="domain" description="Glutamine amidotransferase" evidence="1">
    <location>
        <begin position="74"/>
        <end position="245"/>
    </location>
</feature>
<organism evidence="3">
    <name type="scientific">Candida tenuis (strain ATCC 10573 / BCRC 21748 / CBS 615 / JCM 9827 / NBRC 10315 / NRRL Y-1498 / VKM Y-70)</name>
    <name type="common">Yeast</name>
    <name type="synonym">Yamadazyma tenuis</name>
    <dbReference type="NCBI Taxonomy" id="590646"/>
    <lineage>
        <taxon>Eukaryota</taxon>
        <taxon>Fungi</taxon>
        <taxon>Dikarya</taxon>
        <taxon>Ascomycota</taxon>
        <taxon>Saccharomycotina</taxon>
        <taxon>Pichiomycetes</taxon>
        <taxon>Debaryomycetaceae</taxon>
        <taxon>Yamadazyma</taxon>
    </lineage>
</organism>
<dbReference type="eggNOG" id="KOG3179">
    <property type="taxonomic scope" value="Eukaryota"/>
</dbReference>
<dbReference type="KEGG" id="cten:18250835"/>
<dbReference type="AlphaFoldDB" id="G3BAS3"/>
<dbReference type="CDD" id="cd01741">
    <property type="entry name" value="GATase1_1"/>
    <property type="match status" value="1"/>
</dbReference>
<evidence type="ECO:0000313" key="2">
    <source>
        <dbReference type="EMBL" id="EGV62097.1"/>
    </source>
</evidence>
<dbReference type="GO" id="GO:0016740">
    <property type="term" value="F:transferase activity"/>
    <property type="evidence" value="ECO:0007669"/>
    <property type="project" value="UniProtKB-KW"/>
</dbReference>
<dbReference type="PANTHER" id="PTHR42695:SF5">
    <property type="entry name" value="GLUTAMINE AMIDOTRANSFERASE YLR126C-RELATED"/>
    <property type="match status" value="1"/>
</dbReference>
<dbReference type="Proteomes" id="UP000000707">
    <property type="component" value="Unassembled WGS sequence"/>
</dbReference>
<sequence length="294" mass="33041">MTTDSVEPHIAVLLCNRRDSRLVDKYGDLGDLCCQLVQNSGVSKFPGKKYTVYRESDDPNEDSIELSRVYLELVERIEKKLVKGIIISGSVSDSFDTKLWIQRLDEFLRTVVFSIPNFPLVGICFGHQIICKNLGCKVDRNLPEVGWECGINTISLNPEIFSIENNGFLDILKDKEIGVINDHLNLPEIHRDIVYGLPAAQNSYIKGTNFVSIGSSPKCSIQGVVTASGPLRVLTFQGHPEFSTEFTLELLKDMYEKGTIEKPVFEKSCYNTQILNNQGHLIAKLICNFINSYN</sequence>
<dbReference type="EMBL" id="GL996527">
    <property type="protein sequence ID" value="EGV62097.1"/>
    <property type="molecule type" value="Genomic_DNA"/>
</dbReference>
<proteinExistence type="predicted"/>
<evidence type="ECO:0000259" key="1">
    <source>
        <dbReference type="Pfam" id="PF00117"/>
    </source>
</evidence>
<dbReference type="InterPro" id="IPR017926">
    <property type="entry name" value="GATASE"/>
</dbReference>
<dbReference type="GO" id="GO:0005634">
    <property type="term" value="C:nucleus"/>
    <property type="evidence" value="ECO:0007669"/>
    <property type="project" value="TreeGrafter"/>
</dbReference>
<accession>G3BAS3</accession>
<keyword evidence="3" id="KW-1185">Reference proteome</keyword>
<dbReference type="InterPro" id="IPR029062">
    <property type="entry name" value="Class_I_gatase-like"/>
</dbReference>
<protein>
    <submittedName>
        <fullName evidence="2">Class I glutamine amidotransferase-like protein</fullName>
    </submittedName>
</protein>
<dbReference type="Pfam" id="PF00117">
    <property type="entry name" value="GATase"/>
    <property type="match status" value="1"/>
</dbReference>
<gene>
    <name evidence="2" type="ORF">CANTEDRAFT_99174</name>
</gene>